<keyword evidence="5" id="KW-1185">Reference proteome</keyword>
<evidence type="ECO:0000256" key="3">
    <source>
        <dbReference type="ARBA" id="ARBA00022679"/>
    </source>
</evidence>
<keyword evidence="3 4" id="KW-0808">Transferase</keyword>
<reference evidence="4 5" key="1">
    <citation type="submission" date="2019-03" db="EMBL/GenBank/DDBJ databases">
        <title>Genomic Encyclopedia of Type Strains, Phase IV (KMG-IV): sequencing the most valuable type-strain genomes for metagenomic binning, comparative biology and taxonomic classification.</title>
        <authorList>
            <person name="Goeker M."/>
        </authorList>
    </citation>
    <scope>NUCLEOTIDE SEQUENCE [LARGE SCALE GENOMIC DNA]</scope>
    <source>
        <strain evidence="4 5">DSM 18063</strain>
    </source>
</reference>
<protein>
    <submittedName>
        <fullName evidence="4">Trimethylamine:corrinoid methyltransferase-like protein</fullName>
    </submittedName>
</protein>
<dbReference type="RefSeq" id="WP_165915582.1">
    <property type="nucleotide sequence ID" value="NZ_SLXP01000006.1"/>
</dbReference>
<name>A0A4R2Q045_9RHOB</name>
<evidence type="ECO:0000313" key="5">
    <source>
        <dbReference type="Proteomes" id="UP000294835"/>
    </source>
</evidence>
<comment type="caution">
    <text evidence="4">The sequence shown here is derived from an EMBL/GenBank/DDBJ whole genome shotgun (WGS) entry which is preliminary data.</text>
</comment>
<accession>A0A4R2Q045</accession>
<comment type="similarity">
    <text evidence="1">Belongs to the trimethylamine methyltransferase family.</text>
</comment>
<dbReference type="InterPro" id="IPR038601">
    <property type="entry name" value="MttB-like_sf"/>
</dbReference>
<dbReference type="AlphaFoldDB" id="A0A4R2Q045"/>
<proteinExistence type="inferred from homology"/>
<gene>
    <name evidence="4" type="ORF">EV662_106231</name>
</gene>
<dbReference type="GO" id="GO:0032259">
    <property type="term" value="P:methylation"/>
    <property type="evidence" value="ECO:0007669"/>
    <property type="project" value="UniProtKB-KW"/>
</dbReference>
<evidence type="ECO:0000256" key="2">
    <source>
        <dbReference type="ARBA" id="ARBA00022603"/>
    </source>
</evidence>
<dbReference type="InterPro" id="IPR010426">
    <property type="entry name" value="MTTB_MeTrfase"/>
</dbReference>
<sequence length="513" mass="53634">MSRRPRRTVGPPPVADAFRLESQGGARAGLCFVPDHDIGRLCNRVLDLLDGHGVVIRHPGAAEALRRAGAAAGRDADRLRLPRAMVRAALEATPKAARLAGKTRARDLVLPRADGGIVLRTGTGAHGYVDPRDASYRGTDLVAVAEIAAVAESLDQVGFIAHPFVHGVPEKTADIHGFAALIARTTKHVWMQPYQRANIGYLMRIAAVAAGGDDALRAHPVTSIISTAFSPLEFKAMDSEAIVQAGRFGVPIHACSLPSGGGTAPYSVAGTALMAVAEIVAMATIAHHVAPDSPVIATPLIFTLDMATGAALMASVEAVQGAALAVAVLKRGFGLLTHSYGMGSDTPDADHQSMAERALLGQAVALAGADILGGVGQLQTATAFSPVQAVLDDRLGAMLRRFVRVPATDDAALNWDAMAAIRAGGHFLDDPHTLAHCRDALGRGVFLNQGRDDYEASRRRTAFDAAREVALAAIDAAPAEGYLDDAQRAEIADLVAHADAHVDDAFAGRDDRI</sequence>
<dbReference type="Gene3D" id="3.20.20.480">
    <property type="entry name" value="Trimethylamine methyltransferase-like"/>
    <property type="match status" value="1"/>
</dbReference>
<dbReference type="Proteomes" id="UP000294835">
    <property type="component" value="Unassembled WGS sequence"/>
</dbReference>
<dbReference type="EMBL" id="SLXP01000006">
    <property type="protein sequence ID" value="TCP41014.1"/>
    <property type="molecule type" value="Genomic_DNA"/>
</dbReference>
<evidence type="ECO:0000256" key="1">
    <source>
        <dbReference type="ARBA" id="ARBA00007137"/>
    </source>
</evidence>
<dbReference type="Pfam" id="PF06253">
    <property type="entry name" value="MTTB"/>
    <property type="match status" value="1"/>
</dbReference>
<dbReference type="GO" id="GO:0015948">
    <property type="term" value="P:methanogenesis"/>
    <property type="evidence" value="ECO:0007669"/>
    <property type="project" value="InterPro"/>
</dbReference>
<dbReference type="GO" id="GO:0008168">
    <property type="term" value="F:methyltransferase activity"/>
    <property type="evidence" value="ECO:0007669"/>
    <property type="project" value="UniProtKB-KW"/>
</dbReference>
<keyword evidence="2 4" id="KW-0489">Methyltransferase</keyword>
<evidence type="ECO:0000313" key="4">
    <source>
        <dbReference type="EMBL" id="TCP41014.1"/>
    </source>
</evidence>
<organism evidence="4 5">
    <name type="scientific">Rhodovulum marinum</name>
    <dbReference type="NCBI Taxonomy" id="320662"/>
    <lineage>
        <taxon>Bacteria</taxon>
        <taxon>Pseudomonadati</taxon>
        <taxon>Pseudomonadota</taxon>
        <taxon>Alphaproteobacteria</taxon>
        <taxon>Rhodobacterales</taxon>
        <taxon>Paracoccaceae</taxon>
        <taxon>Rhodovulum</taxon>
    </lineage>
</organism>